<accession>A0A1I4CH33</accession>
<gene>
    <name evidence="3" type="ORF">SAMN04488518_109128</name>
</gene>
<dbReference type="SMART" id="SM00903">
    <property type="entry name" value="Flavin_Reduct"/>
    <property type="match status" value="1"/>
</dbReference>
<evidence type="ECO:0000259" key="2">
    <source>
        <dbReference type="SMART" id="SM00903"/>
    </source>
</evidence>
<sequence length="174" mass="18487">MTTALTMAPTENTNKSLASHEFREAMSRLGASVHLLASAGPAGRIGATVSSVCSVSDDPATLLVCLNRSAKVNQIVKDNGVFCINTLIHDHTDLSNVFAGQGDLPMEERFAKGSWGTLATGSPVLESARVSFDCHIKEVTEVGTHSVLFGEVVAARLGEFAPALIYLDRNYHSV</sequence>
<dbReference type="PANTHER" id="PTHR30466">
    <property type="entry name" value="FLAVIN REDUCTASE"/>
    <property type="match status" value="1"/>
</dbReference>
<dbReference type="InterPro" id="IPR050268">
    <property type="entry name" value="NADH-dep_flavin_reductase"/>
</dbReference>
<keyword evidence="4" id="KW-1185">Reference proteome</keyword>
<dbReference type="SUPFAM" id="SSF50475">
    <property type="entry name" value="FMN-binding split barrel"/>
    <property type="match status" value="1"/>
</dbReference>
<dbReference type="InterPro" id="IPR002563">
    <property type="entry name" value="Flavin_Rdtase-like_dom"/>
</dbReference>
<dbReference type="Proteomes" id="UP000199598">
    <property type="component" value="Unassembled WGS sequence"/>
</dbReference>
<evidence type="ECO:0000256" key="1">
    <source>
        <dbReference type="ARBA" id="ARBA00023002"/>
    </source>
</evidence>
<keyword evidence="1" id="KW-0560">Oxidoreductase</keyword>
<dbReference type="Pfam" id="PF01613">
    <property type="entry name" value="Flavin_Reduct"/>
    <property type="match status" value="1"/>
</dbReference>
<protein>
    <submittedName>
        <fullName evidence="3">Flavin reductase</fullName>
    </submittedName>
</protein>
<name>A0A1I4CH33_9HYPH</name>
<dbReference type="Gene3D" id="2.30.110.10">
    <property type="entry name" value="Electron Transport, Fmn-binding Protein, Chain A"/>
    <property type="match status" value="1"/>
</dbReference>
<feature type="domain" description="Flavin reductase like" evidence="2">
    <location>
        <begin position="26"/>
        <end position="173"/>
    </location>
</feature>
<reference evidence="3 4" key="1">
    <citation type="submission" date="2016-10" db="EMBL/GenBank/DDBJ databases">
        <authorList>
            <person name="Varghese N."/>
            <person name="Submissions S."/>
        </authorList>
    </citation>
    <scope>NUCLEOTIDE SEQUENCE [LARGE SCALE GENOMIC DNA]</scope>
    <source>
        <strain evidence="3 4">DSM 16392</strain>
    </source>
</reference>
<comment type="caution">
    <text evidence="3">The sequence shown here is derived from an EMBL/GenBank/DDBJ whole genome shotgun (WGS) entry which is preliminary data.</text>
</comment>
<dbReference type="PANTHER" id="PTHR30466:SF1">
    <property type="entry name" value="FMN REDUCTASE (NADH) RUTF"/>
    <property type="match status" value="1"/>
</dbReference>
<evidence type="ECO:0000313" key="4">
    <source>
        <dbReference type="Proteomes" id="UP000199598"/>
    </source>
</evidence>
<evidence type="ECO:0000313" key="3">
    <source>
        <dbReference type="EMBL" id="SFK79900.1"/>
    </source>
</evidence>
<dbReference type="InterPro" id="IPR012349">
    <property type="entry name" value="Split_barrel_FMN-bd"/>
</dbReference>
<dbReference type="EMBL" id="FOSK01000009">
    <property type="protein sequence ID" value="SFK79900.1"/>
    <property type="molecule type" value="Genomic_DNA"/>
</dbReference>
<organism evidence="3 4">
    <name type="scientific">Pseudovibrio ascidiaceicola</name>
    <dbReference type="NCBI Taxonomy" id="285279"/>
    <lineage>
        <taxon>Bacteria</taxon>
        <taxon>Pseudomonadati</taxon>
        <taxon>Pseudomonadota</taxon>
        <taxon>Alphaproteobacteria</taxon>
        <taxon>Hyphomicrobiales</taxon>
        <taxon>Stappiaceae</taxon>
        <taxon>Pseudovibrio</taxon>
    </lineage>
</organism>
<proteinExistence type="predicted"/>